<feature type="region of interest" description="Disordered" evidence="1">
    <location>
        <begin position="146"/>
        <end position="177"/>
    </location>
</feature>
<evidence type="ECO:0000256" key="1">
    <source>
        <dbReference type="SAM" id="MobiDB-lite"/>
    </source>
</evidence>
<evidence type="ECO:0000313" key="3">
    <source>
        <dbReference type="EMBL" id="CAJ0571913.1"/>
    </source>
</evidence>
<feature type="compositionally biased region" description="Low complexity" evidence="1">
    <location>
        <begin position="146"/>
        <end position="161"/>
    </location>
</feature>
<dbReference type="PANTHER" id="PTHR21679:SF4">
    <property type="entry name" value="DOMAIN OF UNKNOWN FUNCTION DB DOMAIN-CONTAINING PROTEIN"/>
    <property type="match status" value="1"/>
</dbReference>
<dbReference type="PANTHER" id="PTHR21679">
    <property type="entry name" value="DOMAIN OF UNKNOWN FUNCTION DB DOMAIN-CONTAINING PROTEIN-RELATED"/>
    <property type="match status" value="1"/>
</dbReference>
<organism evidence="3 4">
    <name type="scientific">Mesorhabditis spiculigera</name>
    <dbReference type="NCBI Taxonomy" id="96644"/>
    <lineage>
        <taxon>Eukaryota</taxon>
        <taxon>Metazoa</taxon>
        <taxon>Ecdysozoa</taxon>
        <taxon>Nematoda</taxon>
        <taxon>Chromadorea</taxon>
        <taxon>Rhabditida</taxon>
        <taxon>Rhabditina</taxon>
        <taxon>Rhabditomorpha</taxon>
        <taxon>Rhabditoidea</taxon>
        <taxon>Rhabditidae</taxon>
        <taxon>Mesorhabditinae</taxon>
        <taxon>Mesorhabditis</taxon>
    </lineage>
</organism>
<evidence type="ECO:0000313" key="4">
    <source>
        <dbReference type="Proteomes" id="UP001177023"/>
    </source>
</evidence>
<dbReference type="InterPro" id="IPR002602">
    <property type="entry name" value="DB"/>
</dbReference>
<keyword evidence="4" id="KW-1185">Reference proteome</keyword>
<feature type="non-terminal residue" evidence="3">
    <location>
        <position position="341"/>
    </location>
</feature>
<dbReference type="AlphaFoldDB" id="A0AA36CPX3"/>
<dbReference type="Pfam" id="PF01682">
    <property type="entry name" value="DB"/>
    <property type="match status" value="1"/>
</dbReference>
<feature type="domain" description="Domain of unknown function DB" evidence="2">
    <location>
        <begin position="226"/>
        <end position="332"/>
    </location>
</feature>
<evidence type="ECO:0000259" key="2">
    <source>
        <dbReference type="Pfam" id="PF01682"/>
    </source>
</evidence>
<dbReference type="Proteomes" id="UP001177023">
    <property type="component" value="Unassembled WGS sequence"/>
</dbReference>
<accession>A0AA36CPX3</accession>
<sequence length="341" mass="37035">MLPDSPCPRAALALSDLQPQTGASTFAVGTGSGNWSTHGVGGIGGDVYLDKSHQNNNGGLFGGMRHQHAAIEMGLLSTIILSSLPLLVFYPLSSMAQELGPCANIPKLLCCTDKVIEKCLPGCLDHITENCPAKLEKFETIGAALPASAQQSPSQHQNNNARQVHVGRESARRAPQTGDYKLLNSEYPVTEVSDKDLSTDCGTERSKPPYSPCLSRKAVDDLFMSCCRQHVPSNCHSLCSYEHREHNAAQNLIQAVQQDECDLKYLSSILYCAGQNRDNRPCCTHLGMANDELGVGDRCLRMCNIGVAGDRLRAVEKQDLVCLSNWNVLMYCARSGLRTIN</sequence>
<name>A0AA36CPX3_9BILA</name>
<comment type="caution">
    <text evidence="3">The sequence shown here is derived from an EMBL/GenBank/DDBJ whole genome shotgun (WGS) entry which is preliminary data.</text>
</comment>
<gene>
    <name evidence="3" type="ORF">MSPICULIGERA_LOCUS10311</name>
</gene>
<dbReference type="EMBL" id="CATQJA010002587">
    <property type="protein sequence ID" value="CAJ0571913.1"/>
    <property type="molecule type" value="Genomic_DNA"/>
</dbReference>
<proteinExistence type="predicted"/>
<reference evidence="3" key="1">
    <citation type="submission" date="2023-06" db="EMBL/GenBank/DDBJ databases">
        <authorList>
            <person name="Delattre M."/>
        </authorList>
    </citation>
    <scope>NUCLEOTIDE SEQUENCE</scope>
    <source>
        <strain evidence="3">AF72</strain>
    </source>
</reference>
<protein>
    <recommendedName>
        <fullName evidence="2">Domain of unknown function DB domain-containing protein</fullName>
    </recommendedName>
</protein>